<feature type="compositionally biased region" description="Polar residues" evidence="1">
    <location>
        <begin position="1"/>
        <end position="15"/>
    </location>
</feature>
<accession>A0AAN5DC82</accession>
<proteinExistence type="predicted"/>
<reference evidence="4" key="1">
    <citation type="submission" date="2022-10" db="EMBL/GenBank/DDBJ databases">
        <title>Genome assembly of Pristionchus species.</title>
        <authorList>
            <person name="Yoshida K."/>
            <person name="Sommer R.J."/>
        </authorList>
    </citation>
    <scope>NUCLEOTIDE SEQUENCE [LARGE SCALE GENOMIC DNA]</scope>
    <source>
        <strain evidence="4">RS5460</strain>
    </source>
</reference>
<organism evidence="3 4">
    <name type="scientific">Pristionchus mayeri</name>
    <dbReference type="NCBI Taxonomy" id="1317129"/>
    <lineage>
        <taxon>Eukaryota</taxon>
        <taxon>Metazoa</taxon>
        <taxon>Ecdysozoa</taxon>
        <taxon>Nematoda</taxon>
        <taxon>Chromadorea</taxon>
        <taxon>Rhabditida</taxon>
        <taxon>Rhabditina</taxon>
        <taxon>Diplogasteromorpha</taxon>
        <taxon>Diplogasteroidea</taxon>
        <taxon>Neodiplogasteridae</taxon>
        <taxon>Pristionchus</taxon>
    </lineage>
</organism>
<keyword evidence="2" id="KW-1133">Transmembrane helix</keyword>
<comment type="caution">
    <text evidence="3">The sequence shown here is derived from an EMBL/GenBank/DDBJ whole genome shotgun (WGS) entry which is preliminary data.</text>
</comment>
<protein>
    <submittedName>
        <fullName evidence="3">Uncharacterized protein</fullName>
    </submittedName>
</protein>
<sequence length="218" mass="24503">MPLGSNLNCRGQTESNEGKDGSDEEEPIISQEVQLVLGEQGEGYTRQRGGQDTQSVVRRLVLHSEASNSRSDEESVSSCHTREKKDEPSEEEGFPSQGSHRHRQQKERRQTTCQRQRRLETGLVCELSPSNPGSSIGHRPEGECPCKEDVVVDERLRECLQEIVEGVRVEGTAEESTEEEVESRGRKDFTRIHRFLILSIIATLTVTPSSLLILFPFN</sequence>
<evidence type="ECO:0000256" key="2">
    <source>
        <dbReference type="SAM" id="Phobius"/>
    </source>
</evidence>
<gene>
    <name evidence="3" type="ORF">PMAYCL1PPCAC_29424</name>
</gene>
<evidence type="ECO:0000256" key="1">
    <source>
        <dbReference type="SAM" id="MobiDB-lite"/>
    </source>
</evidence>
<dbReference type="EMBL" id="BTRK01000006">
    <property type="protein sequence ID" value="GMR59229.1"/>
    <property type="molecule type" value="Genomic_DNA"/>
</dbReference>
<keyword evidence="2" id="KW-0812">Transmembrane</keyword>
<feature type="transmembrane region" description="Helical" evidence="2">
    <location>
        <begin position="195"/>
        <end position="217"/>
    </location>
</feature>
<feature type="region of interest" description="Disordered" evidence="1">
    <location>
        <begin position="1"/>
        <end position="115"/>
    </location>
</feature>
<evidence type="ECO:0000313" key="3">
    <source>
        <dbReference type="EMBL" id="GMR59229.1"/>
    </source>
</evidence>
<name>A0AAN5DC82_9BILA</name>
<dbReference type="AlphaFoldDB" id="A0AAN5DC82"/>
<keyword evidence="4" id="KW-1185">Reference proteome</keyword>
<keyword evidence="2" id="KW-0472">Membrane</keyword>
<dbReference type="Proteomes" id="UP001328107">
    <property type="component" value="Unassembled WGS sequence"/>
</dbReference>
<evidence type="ECO:0000313" key="4">
    <source>
        <dbReference type="Proteomes" id="UP001328107"/>
    </source>
</evidence>